<evidence type="ECO:0000313" key="3">
    <source>
        <dbReference type="EMBL" id="KIX97771.1"/>
    </source>
</evidence>
<reference evidence="3 4" key="1">
    <citation type="submission" date="2015-01" db="EMBL/GenBank/DDBJ databases">
        <title>The Genome Sequence of Fonsecaea multimorphosa CBS 102226.</title>
        <authorList>
            <consortium name="The Broad Institute Genomics Platform"/>
            <person name="Cuomo C."/>
            <person name="de Hoog S."/>
            <person name="Gorbushina A."/>
            <person name="Stielow B."/>
            <person name="Teixiera M."/>
            <person name="Abouelleil A."/>
            <person name="Chapman S.B."/>
            <person name="Priest M."/>
            <person name="Young S.K."/>
            <person name="Wortman J."/>
            <person name="Nusbaum C."/>
            <person name="Birren B."/>
        </authorList>
    </citation>
    <scope>NUCLEOTIDE SEQUENCE [LARGE SCALE GENOMIC DNA]</scope>
    <source>
        <strain evidence="3 4">CBS 102226</strain>
    </source>
</reference>
<name>A0A0D2IL71_9EURO</name>
<feature type="compositionally biased region" description="Basic and acidic residues" evidence="1">
    <location>
        <begin position="271"/>
        <end position="281"/>
    </location>
</feature>
<accession>A0A0D2IL71</accession>
<sequence>MGLAEPRKRQKLSNDPRNLAWSSQSSATSYGHRLMTQQGWSQGQALGKRTTTSRFGAPSDAERLAAAQVGVLFKDDNLGLGAKRKSGKETVEDQKVGLDAFQGLLGRLNGKSEEVLKREEKKIEDRKLEMYARGRWGGMIFVKGGVLVGTIDEKRRVEDIAESSPLLEDNKSAAESLSQDREKATSEEREERQQLKEEKRRRKEERRIRREEKARRRAAKKARDDGQIPPVHKSPLTQPPDEPMSSAASNDETEKPQRPNQSNGRRKHESSKHNADTEERNLSVSTLVAVPNKQSVTVMKTGRHLLRGRNIQAKKMVMADMKGLDEIFMR</sequence>
<protein>
    <recommendedName>
        <fullName evidence="2">G-patch domain-containing protein</fullName>
    </recommendedName>
</protein>
<dbReference type="Proteomes" id="UP000053411">
    <property type="component" value="Unassembled WGS sequence"/>
</dbReference>
<feature type="compositionally biased region" description="Polar residues" evidence="1">
    <location>
        <begin position="13"/>
        <end position="54"/>
    </location>
</feature>
<keyword evidence="4" id="KW-1185">Reference proteome</keyword>
<dbReference type="InterPro" id="IPR000467">
    <property type="entry name" value="G_patch_dom"/>
</dbReference>
<dbReference type="RefSeq" id="XP_016631894.1">
    <property type="nucleotide sequence ID" value="XM_016777049.1"/>
</dbReference>
<feature type="region of interest" description="Disordered" evidence="1">
    <location>
        <begin position="1"/>
        <end position="55"/>
    </location>
</feature>
<dbReference type="STRING" id="1442371.A0A0D2IL71"/>
<feature type="domain" description="G-patch" evidence="2">
    <location>
        <begin position="27"/>
        <end position="85"/>
    </location>
</feature>
<dbReference type="VEuPathDB" id="FungiDB:Z520_06549"/>
<gene>
    <name evidence="3" type="ORF">Z520_06549</name>
</gene>
<dbReference type="OrthoDB" id="29523at2759"/>
<evidence type="ECO:0000259" key="2">
    <source>
        <dbReference type="PROSITE" id="PS50174"/>
    </source>
</evidence>
<evidence type="ECO:0000256" key="1">
    <source>
        <dbReference type="SAM" id="MobiDB-lite"/>
    </source>
</evidence>
<dbReference type="PROSITE" id="PS50174">
    <property type="entry name" value="G_PATCH"/>
    <property type="match status" value="1"/>
</dbReference>
<evidence type="ECO:0000313" key="4">
    <source>
        <dbReference type="Proteomes" id="UP000053411"/>
    </source>
</evidence>
<organism evidence="3 4">
    <name type="scientific">Fonsecaea multimorphosa CBS 102226</name>
    <dbReference type="NCBI Taxonomy" id="1442371"/>
    <lineage>
        <taxon>Eukaryota</taxon>
        <taxon>Fungi</taxon>
        <taxon>Dikarya</taxon>
        <taxon>Ascomycota</taxon>
        <taxon>Pezizomycotina</taxon>
        <taxon>Eurotiomycetes</taxon>
        <taxon>Chaetothyriomycetidae</taxon>
        <taxon>Chaetothyriales</taxon>
        <taxon>Herpotrichiellaceae</taxon>
        <taxon>Fonsecaea</taxon>
    </lineage>
</organism>
<proteinExistence type="predicted"/>
<dbReference type="AlphaFoldDB" id="A0A0D2IL71"/>
<feature type="compositionally biased region" description="Basic and acidic residues" evidence="1">
    <location>
        <begin position="205"/>
        <end position="214"/>
    </location>
</feature>
<feature type="region of interest" description="Disordered" evidence="1">
    <location>
        <begin position="162"/>
        <end position="281"/>
    </location>
</feature>
<dbReference type="EMBL" id="KN848073">
    <property type="protein sequence ID" value="KIX97771.1"/>
    <property type="molecule type" value="Genomic_DNA"/>
</dbReference>
<dbReference type="GeneID" id="27712295"/>
<dbReference type="GO" id="GO:0003676">
    <property type="term" value="F:nucleic acid binding"/>
    <property type="evidence" value="ECO:0007669"/>
    <property type="project" value="InterPro"/>
</dbReference>
<feature type="compositionally biased region" description="Basic and acidic residues" evidence="1">
    <location>
        <begin position="168"/>
        <end position="198"/>
    </location>
</feature>